<gene>
    <name evidence="1" type="ORF">KME32_11470</name>
</gene>
<proteinExistence type="predicted"/>
<organism evidence="1 2">
    <name type="scientific">Mojavia pulchra JT2-VF2</name>
    <dbReference type="NCBI Taxonomy" id="287848"/>
    <lineage>
        <taxon>Bacteria</taxon>
        <taxon>Bacillati</taxon>
        <taxon>Cyanobacteriota</taxon>
        <taxon>Cyanophyceae</taxon>
        <taxon>Nostocales</taxon>
        <taxon>Nostocaceae</taxon>
    </lineage>
</organism>
<reference evidence="1" key="1">
    <citation type="submission" date="2021-05" db="EMBL/GenBank/DDBJ databases">
        <authorList>
            <person name="Pietrasiak N."/>
            <person name="Ward R."/>
            <person name="Stajich J.E."/>
            <person name="Kurbessoian T."/>
        </authorList>
    </citation>
    <scope>NUCLEOTIDE SEQUENCE</scope>
    <source>
        <strain evidence="1">JT2-VF2</strain>
    </source>
</reference>
<accession>A0A951UFP7</accession>
<dbReference type="EMBL" id="JAHHHN010000005">
    <property type="protein sequence ID" value="MBW4561754.1"/>
    <property type="molecule type" value="Genomic_DNA"/>
</dbReference>
<evidence type="ECO:0000313" key="2">
    <source>
        <dbReference type="Proteomes" id="UP000715781"/>
    </source>
</evidence>
<protein>
    <submittedName>
        <fullName evidence="1">Uncharacterized protein</fullName>
    </submittedName>
</protein>
<dbReference type="AlphaFoldDB" id="A0A951UFP7"/>
<reference evidence="1" key="2">
    <citation type="journal article" date="2022" name="Microbiol. Resour. Announc.">
        <title>Metagenome Sequencing to Explore Phylogenomics of Terrestrial Cyanobacteria.</title>
        <authorList>
            <person name="Ward R.D."/>
            <person name="Stajich J.E."/>
            <person name="Johansen J.R."/>
            <person name="Huntemann M."/>
            <person name="Clum A."/>
            <person name="Foster B."/>
            <person name="Foster B."/>
            <person name="Roux S."/>
            <person name="Palaniappan K."/>
            <person name="Varghese N."/>
            <person name="Mukherjee S."/>
            <person name="Reddy T.B.K."/>
            <person name="Daum C."/>
            <person name="Copeland A."/>
            <person name="Chen I.A."/>
            <person name="Ivanova N.N."/>
            <person name="Kyrpides N.C."/>
            <person name="Shapiro N."/>
            <person name="Eloe-Fadrosh E.A."/>
            <person name="Pietrasiak N."/>
        </authorList>
    </citation>
    <scope>NUCLEOTIDE SEQUENCE</scope>
    <source>
        <strain evidence="1">JT2-VF2</strain>
    </source>
</reference>
<dbReference type="Proteomes" id="UP000715781">
    <property type="component" value="Unassembled WGS sequence"/>
</dbReference>
<sequence length="199" mass="22927">MLSNQELMREFVGHSIQKKEVLLANPSLKAQAVYNSNQVIAKSEGVIATAQFNQTPPEFSIHATSSYWELMNEALAEYSYILTGEVDHRGFYQYRYCQIPQGYKMHCTKSVILWRAWWKYRKYASQRGIPLQLLIRTRNTWYPLRDLTISDGLLYIKTLGSEIAVHADDLVIWLSKIESNSNNLNSTEVAETSNSGFYT</sequence>
<comment type="caution">
    <text evidence="1">The sequence shown here is derived from an EMBL/GenBank/DDBJ whole genome shotgun (WGS) entry which is preliminary data.</text>
</comment>
<name>A0A951UFP7_9NOST</name>
<evidence type="ECO:0000313" key="1">
    <source>
        <dbReference type="EMBL" id="MBW4561754.1"/>
    </source>
</evidence>